<proteinExistence type="inferred from homology"/>
<keyword evidence="3 5" id="KW-0554">One-carbon metabolism</keyword>
<name>A0A101FZ66_9CHLR</name>
<evidence type="ECO:0000313" key="8">
    <source>
        <dbReference type="Proteomes" id="UP000064249"/>
    </source>
</evidence>
<keyword evidence="5" id="KW-0547">Nucleotide-binding</keyword>
<evidence type="ECO:0000256" key="1">
    <source>
        <dbReference type="ARBA" id="ARBA00001052"/>
    </source>
</evidence>
<keyword evidence="5" id="KW-0342">GTP-binding</keyword>
<feature type="domain" description="GTP cyclohydrolase I" evidence="6">
    <location>
        <begin position="28"/>
        <end position="205"/>
    </location>
</feature>
<dbReference type="NCBIfam" id="NF006825">
    <property type="entry name" value="PRK09347.1-2"/>
    <property type="match status" value="1"/>
</dbReference>
<gene>
    <name evidence="5" type="primary">folE</name>
    <name evidence="7" type="ORF">XD73_0035</name>
</gene>
<dbReference type="GO" id="GO:0003934">
    <property type="term" value="F:GTP cyclohydrolase I activity"/>
    <property type="evidence" value="ECO:0007669"/>
    <property type="project" value="UniProtKB-UniRule"/>
</dbReference>
<dbReference type="InterPro" id="IPR001474">
    <property type="entry name" value="GTP_CycHdrlase_I"/>
</dbReference>
<protein>
    <recommendedName>
        <fullName evidence="5">GTP cyclohydrolase 1</fullName>
        <ecNumber evidence="5">3.5.4.16</ecNumber>
    </recommendedName>
    <alternativeName>
        <fullName evidence="5">GTP cyclohydrolase I</fullName>
        <shortName evidence="5">GTP-CH-I</shortName>
    </alternativeName>
</protein>
<dbReference type="NCBIfam" id="NF006826">
    <property type="entry name" value="PRK09347.1-3"/>
    <property type="match status" value="1"/>
</dbReference>
<dbReference type="Pfam" id="PF01227">
    <property type="entry name" value="GTP_cyclohydroI"/>
    <property type="match status" value="1"/>
</dbReference>
<keyword evidence="5" id="KW-0479">Metal-binding</keyword>
<dbReference type="InterPro" id="IPR018234">
    <property type="entry name" value="GTP_CycHdrlase_I_CS"/>
</dbReference>
<dbReference type="EMBL" id="LGFU01000001">
    <property type="protein sequence ID" value="KUK47089.1"/>
    <property type="molecule type" value="Genomic_DNA"/>
</dbReference>
<evidence type="ECO:0000256" key="2">
    <source>
        <dbReference type="ARBA" id="ARBA00005080"/>
    </source>
</evidence>
<comment type="pathway">
    <text evidence="2 5">Cofactor biosynthesis; 7,8-dihydroneopterin triphosphate biosynthesis; 7,8-dihydroneopterin triphosphate from GTP: step 1/1.</text>
</comment>
<evidence type="ECO:0000259" key="6">
    <source>
        <dbReference type="Pfam" id="PF01227"/>
    </source>
</evidence>
<dbReference type="PATRIC" id="fig|167964.4.peg.326"/>
<dbReference type="InterPro" id="IPR043133">
    <property type="entry name" value="GTP-CH-I_C/QueF"/>
</dbReference>
<accession>A0A101FZ66</accession>
<dbReference type="EC" id="3.5.4.16" evidence="5"/>
<dbReference type="SUPFAM" id="SSF55620">
    <property type="entry name" value="Tetrahydrobiopterin biosynthesis enzymes-like"/>
    <property type="match status" value="1"/>
</dbReference>
<comment type="caution">
    <text evidence="7">The sequence shown here is derived from an EMBL/GenBank/DDBJ whole genome shotgun (WGS) entry which is preliminary data.</text>
</comment>
<dbReference type="GO" id="GO:0005737">
    <property type="term" value="C:cytoplasm"/>
    <property type="evidence" value="ECO:0007669"/>
    <property type="project" value="TreeGrafter"/>
</dbReference>
<evidence type="ECO:0000256" key="4">
    <source>
        <dbReference type="ARBA" id="ARBA00022801"/>
    </source>
</evidence>
<feature type="binding site" evidence="5">
    <location>
        <position position="101"/>
    </location>
    <ligand>
        <name>Zn(2+)</name>
        <dbReference type="ChEBI" id="CHEBI:29105"/>
    </ligand>
</feature>
<dbReference type="FunFam" id="1.10.286.10:FF:000001">
    <property type="entry name" value="GTP cyclohydrolase 1"/>
    <property type="match status" value="1"/>
</dbReference>
<feature type="binding site" evidence="5">
    <location>
        <position position="169"/>
    </location>
    <ligand>
        <name>Zn(2+)</name>
        <dbReference type="ChEBI" id="CHEBI:29105"/>
    </ligand>
</feature>
<dbReference type="InterPro" id="IPR020602">
    <property type="entry name" value="GTP_CycHdrlase_I_dom"/>
</dbReference>
<dbReference type="GO" id="GO:0006729">
    <property type="term" value="P:tetrahydrobiopterin biosynthetic process"/>
    <property type="evidence" value="ECO:0007669"/>
    <property type="project" value="TreeGrafter"/>
</dbReference>
<dbReference type="GO" id="GO:0046654">
    <property type="term" value="P:tetrahydrofolate biosynthetic process"/>
    <property type="evidence" value="ECO:0007669"/>
    <property type="project" value="UniProtKB-UniRule"/>
</dbReference>
<keyword evidence="5" id="KW-0862">Zinc</keyword>
<dbReference type="Gene3D" id="3.30.1130.10">
    <property type="match status" value="1"/>
</dbReference>
<dbReference type="InterPro" id="IPR043134">
    <property type="entry name" value="GTP-CH-I_N"/>
</dbReference>
<dbReference type="FunFam" id="3.30.1130.10:FF:000001">
    <property type="entry name" value="GTP cyclohydrolase 1"/>
    <property type="match status" value="1"/>
</dbReference>
<evidence type="ECO:0000313" key="7">
    <source>
        <dbReference type="EMBL" id="KUK47089.1"/>
    </source>
</evidence>
<dbReference type="HAMAP" id="MF_00223">
    <property type="entry name" value="FolE"/>
    <property type="match status" value="1"/>
</dbReference>
<evidence type="ECO:0000256" key="5">
    <source>
        <dbReference type="HAMAP-Rule" id="MF_00223"/>
    </source>
</evidence>
<dbReference type="GO" id="GO:0008270">
    <property type="term" value="F:zinc ion binding"/>
    <property type="evidence" value="ECO:0007669"/>
    <property type="project" value="UniProtKB-UniRule"/>
</dbReference>
<organism evidence="7 8">
    <name type="scientific">Anaerolinea thermophila</name>
    <dbReference type="NCBI Taxonomy" id="167964"/>
    <lineage>
        <taxon>Bacteria</taxon>
        <taxon>Bacillati</taxon>
        <taxon>Chloroflexota</taxon>
        <taxon>Anaerolineae</taxon>
        <taxon>Anaerolineales</taxon>
        <taxon>Anaerolineaceae</taxon>
        <taxon>Anaerolinea</taxon>
    </lineage>
</organism>
<dbReference type="NCBIfam" id="TIGR00063">
    <property type="entry name" value="folE"/>
    <property type="match status" value="1"/>
</dbReference>
<dbReference type="AlphaFoldDB" id="A0A101FZ66"/>
<evidence type="ECO:0000256" key="3">
    <source>
        <dbReference type="ARBA" id="ARBA00022563"/>
    </source>
</evidence>
<sequence length="214" mass="24773">MTRVECNESELFQFAQLFCDSEVDLKKIEKSVKDILEAIGEDPDREGLQKTPDRVARAYREMLEGYRTDPIKLVNKALFTVEYDDMVIVRDIEFFSMCEHHMLPFLGRAHVAYLPKDKVIGLSKIPRIVDMFSRRLQVQERMTRQIADFLNILLNPRGVAVVVEAVHMCAMVRGVRKHDARMTTSSMLGAFRTRDATRMEFLDNISRGARPLEF</sequence>
<keyword evidence="4 5" id="KW-0378">Hydrolase</keyword>
<dbReference type="PANTHER" id="PTHR11109:SF7">
    <property type="entry name" value="GTP CYCLOHYDROLASE 1"/>
    <property type="match status" value="1"/>
</dbReference>
<dbReference type="GO" id="GO:0005525">
    <property type="term" value="F:GTP binding"/>
    <property type="evidence" value="ECO:0007669"/>
    <property type="project" value="UniProtKB-KW"/>
</dbReference>
<dbReference type="UniPathway" id="UPA00848">
    <property type="reaction ID" value="UER00151"/>
</dbReference>
<dbReference type="Gene3D" id="1.10.286.10">
    <property type="match status" value="1"/>
</dbReference>
<feature type="binding site" evidence="5">
    <location>
        <position position="98"/>
    </location>
    <ligand>
        <name>Zn(2+)</name>
        <dbReference type="ChEBI" id="CHEBI:29105"/>
    </ligand>
</feature>
<comment type="catalytic activity">
    <reaction evidence="1 5">
        <text>GTP + H2O = 7,8-dihydroneopterin 3'-triphosphate + formate + H(+)</text>
        <dbReference type="Rhea" id="RHEA:17473"/>
        <dbReference type="ChEBI" id="CHEBI:15377"/>
        <dbReference type="ChEBI" id="CHEBI:15378"/>
        <dbReference type="ChEBI" id="CHEBI:15740"/>
        <dbReference type="ChEBI" id="CHEBI:37565"/>
        <dbReference type="ChEBI" id="CHEBI:58462"/>
        <dbReference type="EC" id="3.5.4.16"/>
    </reaction>
</comment>
<comment type="similarity">
    <text evidence="5">Belongs to the GTP cyclohydrolase I family.</text>
</comment>
<reference evidence="7 8" key="1">
    <citation type="journal article" date="2015" name="MBio">
        <title>Genome-Resolved Metagenomic Analysis Reveals Roles for Candidate Phyla and Other Microbial Community Members in Biogeochemical Transformations in Oil Reservoirs.</title>
        <authorList>
            <person name="Hu P."/>
            <person name="Tom L."/>
            <person name="Singh A."/>
            <person name="Thomas B.C."/>
            <person name="Baker B.J."/>
            <person name="Piceno Y.M."/>
            <person name="Andersen G.L."/>
            <person name="Banfield J.F."/>
        </authorList>
    </citation>
    <scope>NUCLEOTIDE SEQUENCE [LARGE SCALE GENOMIC DNA]</scope>
    <source>
        <strain evidence="7">46_16</strain>
    </source>
</reference>
<dbReference type="PANTHER" id="PTHR11109">
    <property type="entry name" value="GTP CYCLOHYDROLASE I"/>
    <property type="match status" value="1"/>
</dbReference>
<dbReference type="PROSITE" id="PS00860">
    <property type="entry name" value="GTP_CYCLOHYDROL_1_2"/>
    <property type="match status" value="1"/>
</dbReference>
<dbReference type="PROSITE" id="PS00859">
    <property type="entry name" value="GTP_CYCLOHYDROL_1_1"/>
    <property type="match status" value="1"/>
</dbReference>
<dbReference type="Proteomes" id="UP000064249">
    <property type="component" value="Unassembled WGS sequence"/>
</dbReference>
<comment type="subunit">
    <text evidence="5">Homopolymer.</text>
</comment>
<dbReference type="GO" id="GO:0006730">
    <property type="term" value="P:one-carbon metabolic process"/>
    <property type="evidence" value="ECO:0007669"/>
    <property type="project" value="UniProtKB-UniRule"/>
</dbReference>